<reference evidence="1 2" key="1">
    <citation type="submission" date="2014-01" db="EMBL/GenBank/DDBJ databases">
        <authorList>
            <person name="Zhang G."/>
            <person name="Jin J."/>
            <person name="Li Z.J."/>
            <person name="Wang S.W."/>
            <person name="Chen S.J."/>
            <person name="Wang S.M."/>
            <person name="Wang X.T."/>
            <person name="Li Y.H."/>
            <person name="Wang J."/>
            <person name="Yang C.K."/>
            <person name="Wang L."/>
        </authorList>
    </citation>
    <scope>NUCLEOTIDE SEQUENCE [LARGE SCALE GENOMIC DNA]</scope>
</reference>
<proteinExistence type="predicted"/>
<dbReference type="RefSeq" id="YP_009030083.1">
    <property type="nucleotide sequence ID" value="NC_024121.1"/>
</dbReference>
<organism evidence="1 2">
    <name type="scientific">Serratia phage PS2</name>
    <dbReference type="NCBI Taxonomy" id="1481112"/>
    <lineage>
        <taxon>Viruses</taxon>
        <taxon>Duplodnaviria</taxon>
        <taxon>Heunggongvirae</taxon>
        <taxon>Uroviricota</taxon>
        <taxon>Caudoviricetes</taxon>
        <taxon>Muldoonvirus</taxon>
        <taxon>Muldoonvirus PS2</taxon>
    </lineage>
</organism>
<name>A0A023W637_9CAUD</name>
<dbReference type="GeneID" id="19484924"/>
<keyword evidence="2" id="KW-1185">Reference proteome</keyword>
<dbReference type="EMBL" id="KJ025957">
    <property type="protein sequence ID" value="AHY25286.1"/>
    <property type="molecule type" value="Genomic_DNA"/>
</dbReference>
<protein>
    <submittedName>
        <fullName evidence="1">Uncharacterized protein</fullName>
    </submittedName>
</protein>
<sequence length="81" mass="9914">MKRKIYDLIEYDLKGKASQKRIFDNPRYKDEFVIETKDGEIFRVVMREGYDSYWFDASHMIVIYPEDVAYIEDRIWDHIKA</sequence>
<gene>
    <name evidence="1" type="ORF">PS2_036</name>
</gene>
<evidence type="ECO:0000313" key="1">
    <source>
        <dbReference type="EMBL" id="AHY25286.1"/>
    </source>
</evidence>
<accession>A0A023W637</accession>
<dbReference type="KEGG" id="vg:19484924"/>
<dbReference type="Proteomes" id="UP000024445">
    <property type="component" value="Segment"/>
</dbReference>
<evidence type="ECO:0000313" key="2">
    <source>
        <dbReference type="Proteomes" id="UP000024445"/>
    </source>
</evidence>